<keyword evidence="8" id="KW-0862">Zinc</keyword>
<feature type="zinc finger region" evidence="8">
    <location>
        <begin position="3"/>
        <end position="34"/>
    </location>
</feature>
<dbReference type="GO" id="GO:0005524">
    <property type="term" value="F:ATP binding"/>
    <property type="evidence" value="ECO:0007669"/>
    <property type="project" value="UniProtKB-UniRule"/>
</dbReference>
<accession>A0AAE3VHT9</accession>
<dbReference type="EMBL" id="JAUSVL010000001">
    <property type="protein sequence ID" value="MDQ0290419.1"/>
    <property type="molecule type" value="Genomic_DNA"/>
</dbReference>
<comment type="cofactor">
    <cofactor evidence="8">
        <name>Zn(2+)</name>
        <dbReference type="ChEBI" id="CHEBI:29105"/>
    </cofactor>
    <text evidence="8">Binds 1 zinc ion.</text>
</comment>
<dbReference type="Proteomes" id="UP001238163">
    <property type="component" value="Unassembled WGS sequence"/>
</dbReference>
<evidence type="ECO:0000313" key="12">
    <source>
        <dbReference type="Proteomes" id="UP001238163"/>
    </source>
</evidence>
<evidence type="ECO:0000256" key="1">
    <source>
        <dbReference type="ARBA" id="ARBA00022491"/>
    </source>
</evidence>
<dbReference type="Pfam" id="PF22811">
    <property type="entry name" value="Zn_ribbon_NrdR"/>
    <property type="match status" value="1"/>
</dbReference>
<evidence type="ECO:0000256" key="6">
    <source>
        <dbReference type="ARBA" id="ARBA00023125"/>
    </source>
</evidence>
<proteinExistence type="inferred from homology"/>
<sequence length="193" mass="21254">MRCPKCANTDDKVIETRISREGDTIRRRRQCLSCNHRFTTYETVIPADIFVVKRDGRREDFKPEKLQDGIRLACWKRPVSQEAIDQAVADIINVITLNPQGEVDSQYIGELVMNKLKQLDEVAYVRFASVYRRFQDADAFINEVQKLSAKNPGTATAPATATATGPAPATSPTSDNDATAAAAAAAPTDPDKP</sequence>
<dbReference type="PROSITE" id="PS51161">
    <property type="entry name" value="ATP_CONE"/>
    <property type="match status" value="1"/>
</dbReference>
<feature type="compositionally biased region" description="Low complexity" evidence="9">
    <location>
        <begin position="152"/>
        <end position="193"/>
    </location>
</feature>
<evidence type="ECO:0000256" key="9">
    <source>
        <dbReference type="SAM" id="MobiDB-lite"/>
    </source>
</evidence>
<dbReference type="Pfam" id="PF03477">
    <property type="entry name" value="ATP-cone"/>
    <property type="match status" value="1"/>
</dbReference>
<evidence type="ECO:0000256" key="3">
    <source>
        <dbReference type="ARBA" id="ARBA00022771"/>
    </source>
</evidence>
<keyword evidence="8" id="KW-0479">Metal-binding</keyword>
<dbReference type="HAMAP" id="MF_00440">
    <property type="entry name" value="NrdR"/>
    <property type="match status" value="1"/>
</dbReference>
<comment type="similarity">
    <text evidence="8">Belongs to the NrdR family.</text>
</comment>
<dbReference type="GO" id="GO:0008270">
    <property type="term" value="F:zinc ion binding"/>
    <property type="evidence" value="ECO:0007669"/>
    <property type="project" value="UniProtKB-UniRule"/>
</dbReference>
<organism evidence="11 12">
    <name type="scientific">Oligosphaera ethanolica</name>
    <dbReference type="NCBI Taxonomy" id="760260"/>
    <lineage>
        <taxon>Bacteria</taxon>
        <taxon>Pseudomonadati</taxon>
        <taxon>Lentisphaerota</taxon>
        <taxon>Oligosphaeria</taxon>
        <taxon>Oligosphaerales</taxon>
        <taxon>Oligosphaeraceae</taxon>
        <taxon>Oligosphaera</taxon>
    </lineage>
</organism>
<evidence type="ECO:0000259" key="10">
    <source>
        <dbReference type="PROSITE" id="PS51161"/>
    </source>
</evidence>
<dbReference type="GO" id="GO:0003677">
    <property type="term" value="F:DNA binding"/>
    <property type="evidence" value="ECO:0007669"/>
    <property type="project" value="UniProtKB-KW"/>
</dbReference>
<name>A0AAE3VHT9_9BACT</name>
<keyword evidence="1 8" id="KW-0678">Repressor</keyword>
<protein>
    <recommendedName>
        <fullName evidence="8">Transcriptional repressor NrdR</fullName>
    </recommendedName>
</protein>
<evidence type="ECO:0000313" key="11">
    <source>
        <dbReference type="EMBL" id="MDQ0290419.1"/>
    </source>
</evidence>
<comment type="function">
    <text evidence="8">Negatively regulates transcription of bacterial ribonucleotide reductase nrd genes and operons by binding to NrdR-boxes.</text>
</comment>
<dbReference type="InterPro" id="IPR005144">
    <property type="entry name" value="ATP-cone_dom"/>
</dbReference>
<comment type="caution">
    <text evidence="11">The sequence shown here is derived from an EMBL/GenBank/DDBJ whole genome shotgun (WGS) entry which is preliminary data.</text>
</comment>
<dbReference type="InterPro" id="IPR003796">
    <property type="entry name" value="RNR_NrdR-like"/>
</dbReference>
<keyword evidence="3 8" id="KW-0863">Zinc-finger</keyword>
<dbReference type="InterPro" id="IPR055173">
    <property type="entry name" value="NrdR-like_N"/>
</dbReference>
<feature type="domain" description="ATP-cone" evidence="10">
    <location>
        <begin position="49"/>
        <end position="139"/>
    </location>
</feature>
<keyword evidence="7 8" id="KW-0804">Transcription</keyword>
<feature type="region of interest" description="Disordered" evidence="9">
    <location>
        <begin position="149"/>
        <end position="193"/>
    </location>
</feature>
<keyword evidence="5 8" id="KW-0805">Transcription regulation</keyword>
<reference evidence="11" key="1">
    <citation type="submission" date="2023-07" db="EMBL/GenBank/DDBJ databases">
        <title>Genomic Encyclopedia of Type Strains, Phase IV (KMG-IV): sequencing the most valuable type-strain genomes for metagenomic binning, comparative biology and taxonomic classification.</title>
        <authorList>
            <person name="Goeker M."/>
        </authorList>
    </citation>
    <scope>NUCLEOTIDE SEQUENCE</scope>
    <source>
        <strain evidence="11">DSM 24202</strain>
    </source>
</reference>
<dbReference type="NCBIfam" id="TIGR00244">
    <property type="entry name" value="transcriptional regulator NrdR"/>
    <property type="match status" value="1"/>
</dbReference>
<dbReference type="PANTHER" id="PTHR30455">
    <property type="entry name" value="TRANSCRIPTIONAL REPRESSOR NRDR"/>
    <property type="match status" value="1"/>
</dbReference>
<evidence type="ECO:0000256" key="4">
    <source>
        <dbReference type="ARBA" id="ARBA00022840"/>
    </source>
</evidence>
<evidence type="ECO:0000256" key="8">
    <source>
        <dbReference type="HAMAP-Rule" id="MF_00440"/>
    </source>
</evidence>
<keyword evidence="12" id="KW-1185">Reference proteome</keyword>
<keyword evidence="6 8" id="KW-0238">DNA-binding</keyword>
<keyword evidence="4 8" id="KW-0067">ATP-binding</keyword>
<evidence type="ECO:0000256" key="5">
    <source>
        <dbReference type="ARBA" id="ARBA00023015"/>
    </source>
</evidence>
<gene>
    <name evidence="8" type="primary">nrdR</name>
    <name evidence="11" type="ORF">J3R75_002526</name>
</gene>
<dbReference type="AlphaFoldDB" id="A0AAE3VHT9"/>
<dbReference type="PANTHER" id="PTHR30455:SF2">
    <property type="entry name" value="TRANSCRIPTIONAL REPRESSOR NRDR"/>
    <property type="match status" value="1"/>
</dbReference>
<evidence type="ECO:0000256" key="7">
    <source>
        <dbReference type="ARBA" id="ARBA00023163"/>
    </source>
</evidence>
<keyword evidence="2 8" id="KW-0547">Nucleotide-binding</keyword>
<evidence type="ECO:0000256" key="2">
    <source>
        <dbReference type="ARBA" id="ARBA00022741"/>
    </source>
</evidence>
<dbReference type="GO" id="GO:0045892">
    <property type="term" value="P:negative regulation of DNA-templated transcription"/>
    <property type="evidence" value="ECO:0007669"/>
    <property type="project" value="UniProtKB-UniRule"/>
</dbReference>